<dbReference type="Pfam" id="PF18895">
    <property type="entry name" value="T4SS_pilin"/>
    <property type="match status" value="1"/>
</dbReference>
<dbReference type="InterPro" id="IPR043993">
    <property type="entry name" value="T4SS_pilin"/>
</dbReference>
<evidence type="ECO:0000256" key="1">
    <source>
        <dbReference type="SAM" id="Phobius"/>
    </source>
</evidence>
<dbReference type="Proteomes" id="UP000231602">
    <property type="component" value="Unassembled WGS sequence"/>
</dbReference>
<organism evidence="2 3">
    <name type="scientific">Candidatus Wolfebacteria bacterium CG10_big_fil_rev_8_21_14_0_10_31_9</name>
    <dbReference type="NCBI Taxonomy" id="1975070"/>
    <lineage>
        <taxon>Bacteria</taxon>
        <taxon>Candidatus Wolfeibacteriota</taxon>
    </lineage>
</organism>
<keyword evidence="1" id="KW-0812">Transmembrane</keyword>
<evidence type="ECO:0008006" key="4">
    <source>
        <dbReference type="Google" id="ProtNLM"/>
    </source>
</evidence>
<comment type="caution">
    <text evidence="2">The sequence shown here is derived from an EMBL/GenBank/DDBJ whole genome shotgun (WGS) entry which is preliminary data.</text>
</comment>
<feature type="transmembrane region" description="Helical" evidence="1">
    <location>
        <begin position="37"/>
        <end position="61"/>
    </location>
</feature>
<name>A0A2H0RC49_9BACT</name>
<evidence type="ECO:0000313" key="2">
    <source>
        <dbReference type="EMBL" id="PIR44112.1"/>
    </source>
</evidence>
<gene>
    <name evidence="2" type="ORF">COV23_01605</name>
</gene>
<protein>
    <recommendedName>
        <fullName evidence="4">TrbC/VirB2 family protein</fullName>
    </recommendedName>
</protein>
<evidence type="ECO:0000313" key="3">
    <source>
        <dbReference type="Proteomes" id="UP000231602"/>
    </source>
</evidence>
<dbReference type="EMBL" id="PCXV01000025">
    <property type="protein sequence ID" value="PIR44112.1"/>
    <property type="molecule type" value="Genomic_DNA"/>
</dbReference>
<sequence length="101" mass="10852">MNFFIEKVFAATGGGTLPNPLSPTSDIYALLDRITDYLILIAAPIATVMILWGAFQILTAAGDMKKVNSGKDTIIWSIVGFFIVIISKGATYLIKDILGAN</sequence>
<reference evidence="2 3" key="1">
    <citation type="submission" date="2017-09" db="EMBL/GenBank/DDBJ databases">
        <title>Depth-based differentiation of microbial function through sediment-hosted aquifers and enrichment of novel symbionts in the deep terrestrial subsurface.</title>
        <authorList>
            <person name="Probst A.J."/>
            <person name="Ladd B."/>
            <person name="Jarett J.K."/>
            <person name="Geller-Mcgrath D.E."/>
            <person name="Sieber C.M."/>
            <person name="Emerson J.B."/>
            <person name="Anantharaman K."/>
            <person name="Thomas B.C."/>
            <person name="Malmstrom R."/>
            <person name="Stieglmeier M."/>
            <person name="Klingl A."/>
            <person name="Woyke T."/>
            <person name="Ryan C.M."/>
            <person name="Banfield J.F."/>
        </authorList>
    </citation>
    <scope>NUCLEOTIDE SEQUENCE [LARGE SCALE GENOMIC DNA]</scope>
    <source>
        <strain evidence="2">CG10_big_fil_rev_8_21_14_0_10_31_9</strain>
    </source>
</reference>
<keyword evidence="1" id="KW-1133">Transmembrane helix</keyword>
<accession>A0A2H0RC49</accession>
<feature type="transmembrane region" description="Helical" evidence="1">
    <location>
        <begin position="73"/>
        <end position="94"/>
    </location>
</feature>
<keyword evidence="1" id="KW-0472">Membrane</keyword>
<proteinExistence type="predicted"/>
<dbReference type="AlphaFoldDB" id="A0A2H0RC49"/>